<sequence length="69" mass="7993">MPHRIINAFLNNPKVIESLSQSLPIKTLARFIVRQGKAAEQKLDEMNLGQKADRFKNLLEEEYKKALKK</sequence>
<name>A0A2A2M0R0_9BILA</name>
<proteinExistence type="predicted"/>
<dbReference type="EMBL" id="LIAE01006289">
    <property type="protein sequence ID" value="PAV91817.1"/>
    <property type="molecule type" value="Genomic_DNA"/>
</dbReference>
<comment type="caution">
    <text evidence="1">The sequence shown here is derived from an EMBL/GenBank/DDBJ whole genome shotgun (WGS) entry which is preliminary data.</text>
</comment>
<organism evidence="1 2">
    <name type="scientific">Diploscapter pachys</name>
    <dbReference type="NCBI Taxonomy" id="2018661"/>
    <lineage>
        <taxon>Eukaryota</taxon>
        <taxon>Metazoa</taxon>
        <taxon>Ecdysozoa</taxon>
        <taxon>Nematoda</taxon>
        <taxon>Chromadorea</taxon>
        <taxon>Rhabditida</taxon>
        <taxon>Rhabditina</taxon>
        <taxon>Rhabditomorpha</taxon>
        <taxon>Rhabditoidea</taxon>
        <taxon>Rhabditidae</taxon>
        <taxon>Diploscapter</taxon>
    </lineage>
</organism>
<reference evidence="1 2" key="1">
    <citation type="journal article" date="2017" name="Curr. Biol.">
        <title>Genome architecture and evolution of a unichromosomal asexual nematode.</title>
        <authorList>
            <person name="Fradin H."/>
            <person name="Zegar C."/>
            <person name="Gutwein M."/>
            <person name="Lucas J."/>
            <person name="Kovtun M."/>
            <person name="Corcoran D."/>
            <person name="Baugh L.R."/>
            <person name="Kiontke K."/>
            <person name="Gunsalus K."/>
            <person name="Fitch D.H."/>
            <person name="Piano F."/>
        </authorList>
    </citation>
    <scope>NUCLEOTIDE SEQUENCE [LARGE SCALE GENOMIC DNA]</scope>
    <source>
        <strain evidence="1">PF1309</strain>
    </source>
</reference>
<dbReference type="OrthoDB" id="5950777at2759"/>
<accession>A0A2A2M0R0</accession>
<evidence type="ECO:0000313" key="2">
    <source>
        <dbReference type="Proteomes" id="UP000218231"/>
    </source>
</evidence>
<gene>
    <name evidence="1" type="ORF">WR25_18977</name>
</gene>
<keyword evidence="2" id="KW-1185">Reference proteome</keyword>
<evidence type="ECO:0000313" key="1">
    <source>
        <dbReference type="EMBL" id="PAV91817.1"/>
    </source>
</evidence>
<protein>
    <submittedName>
        <fullName evidence="1">Uncharacterized protein</fullName>
    </submittedName>
</protein>
<dbReference type="AlphaFoldDB" id="A0A2A2M0R0"/>
<dbReference type="Proteomes" id="UP000218231">
    <property type="component" value="Unassembled WGS sequence"/>
</dbReference>